<dbReference type="PANTHER" id="PTHR43673">
    <property type="entry name" value="NAD(P)H NITROREDUCTASE YDGI-RELATED"/>
    <property type="match status" value="1"/>
</dbReference>
<evidence type="ECO:0000256" key="3">
    <source>
        <dbReference type="SAM" id="MobiDB-lite"/>
    </source>
</evidence>
<dbReference type="InterPro" id="IPR000415">
    <property type="entry name" value="Nitroreductase-like"/>
</dbReference>
<evidence type="ECO:0000313" key="5">
    <source>
        <dbReference type="EMBL" id="GHJ33516.1"/>
    </source>
</evidence>
<evidence type="ECO:0000313" key="6">
    <source>
        <dbReference type="Proteomes" id="UP001054854"/>
    </source>
</evidence>
<protein>
    <recommendedName>
        <fullName evidence="4">Nitroreductase domain-containing protein</fullName>
    </recommendedName>
</protein>
<dbReference type="CDD" id="cd02062">
    <property type="entry name" value="Nitro_FMN_reductase"/>
    <property type="match status" value="1"/>
</dbReference>
<dbReference type="RefSeq" id="WP_308283468.1">
    <property type="nucleotide sequence ID" value="NZ_BNEK01000005.1"/>
</dbReference>
<reference evidence="5" key="1">
    <citation type="submission" date="2024-05" db="EMBL/GenBank/DDBJ databases">
        <title>Whole genome shotgun sequence of Streptomyces hygroscopicus NBRC 113678.</title>
        <authorList>
            <person name="Komaki H."/>
            <person name="Tamura T."/>
        </authorList>
    </citation>
    <scope>NUCLEOTIDE SEQUENCE</scope>
    <source>
        <strain evidence="5">N11-34</strain>
    </source>
</reference>
<feature type="region of interest" description="Disordered" evidence="3">
    <location>
        <begin position="196"/>
        <end position="308"/>
    </location>
</feature>
<proteinExistence type="inferred from homology"/>
<dbReference type="EMBL" id="BNEK01000005">
    <property type="protein sequence ID" value="GHJ33516.1"/>
    <property type="molecule type" value="Genomic_DNA"/>
</dbReference>
<comment type="caution">
    <text evidence="5">The sequence shown here is derived from an EMBL/GenBank/DDBJ whole genome shotgun (WGS) entry which is preliminary data.</text>
</comment>
<accession>A0ABQ3UEC2</accession>
<dbReference type="SUPFAM" id="SSF55469">
    <property type="entry name" value="FMN-dependent nitroreductase-like"/>
    <property type="match status" value="1"/>
</dbReference>
<sequence>MTYPVLGLTAEELLTTTRSVRRRLDLDRPVDPALLRRCVELATQAPTGRNRQGWSFVVVTDPRRRADLAELWRRGLGQGSGPMSADDRRRAYAKPGSMEKVWSGLQHLGENLHRVPALVIPCIEGRTDGLAAAEQAGRWGSLFPAVWSFMLAARLHGLGTVLTTGNMAVEREVAGLLGIPYESVMQGGMIPVAHTIGTELPPGAPGAGRRGPPLGRLVSRDSHPRGRTRPRPASARVGTRRGPWRTAPGVHSGSAEDPGRARSPAALRTRRGTRSGPGRVPGPSSGSAGGLDGPWLTLRSGPTDDVSR</sequence>
<keyword evidence="2" id="KW-0560">Oxidoreductase</keyword>
<dbReference type="PANTHER" id="PTHR43673:SF10">
    <property type="entry name" value="NADH DEHYDROGENASE_NAD(P)H NITROREDUCTASE XCC3605-RELATED"/>
    <property type="match status" value="1"/>
</dbReference>
<dbReference type="Gene3D" id="3.40.109.10">
    <property type="entry name" value="NADH Oxidase"/>
    <property type="match status" value="1"/>
</dbReference>
<gene>
    <name evidence="5" type="ORF">TPA0910_79490</name>
</gene>
<feature type="compositionally biased region" description="Low complexity" evidence="3">
    <location>
        <begin position="274"/>
        <end position="286"/>
    </location>
</feature>
<comment type="similarity">
    <text evidence="1">Belongs to the nitroreductase family.</text>
</comment>
<evidence type="ECO:0000256" key="2">
    <source>
        <dbReference type="ARBA" id="ARBA00023002"/>
    </source>
</evidence>
<organism evidence="5 6">
    <name type="scientific">Streptomyces hygroscopicus</name>
    <dbReference type="NCBI Taxonomy" id="1912"/>
    <lineage>
        <taxon>Bacteria</taxon>
        <taxon>Bacillati</taxon>
        <taxon>Actinomycetota</taxon>
        <taxon>Actinomycetes</taxon>
        <taxon>Kitasatosporales</taxon>
        <taxon>Streptomycetaceae</taxon>
        <taxon>Streptomyces</taxon>
        <taxon>Streptomyces violaceusniger group</taxon>
    </lineage>
</organism>
<dbReference type="InterPro" id="IPR029479">
    <property type="entry name" value="Nitroreductase"/>
</dbReference>
<name>A0ABQ3UEC2_STRHY</name>
<keyword evidence="6" id="KW-1185">Reference proteome</keyword>
<evidence type="ECO:0000259" key="4">
    <source>
        <dbReference type="Pfam" id="PF00881"/>
    </source>
</evidence>
<dbReference type="Pfam" id="PF00881">
    <property type="entry name" value="Nitroreductase"/>
    <property type="match status" value="1"/>
</dbReference>
<feature type="domain" description="Nitroreductase" evidence="4">
    <location>
        <begin position="16"/>
        <end position="191"/>
    </location>
</feature>
<evidence type="ECO:0000256" key="1">
    <source>
        <dbReference type="ARBA" id="ARBA00007118"/>
    </source>
</evidence>
<dbReference type="Proteomes" id="UP001054854">
    <property type="component" value="Unassembled WGS sequence"/>
</dbReference>